<comment type="pathway">
    <text evidence="2 19">Lipid metabolism; fatty acid biosynthesis.</text>
</comment>
<keyword evidence="11" id="KW-0812">Transmembrane</keyword>
<dbReference type="PIRSF" id="PIRSF000447">
    <property type="entry name" value="KAS_II"/>
    <property type="match status" value="1"/>
</dbReference>
<dbReference type="Proteomes" id="UP001254608">
    <property type="component" value="Unassembled WGS sequence"/>
</dbReference>
<keyword evidence="12" id="KW-0276">Fatty acid metabolism</keyword>
<feature type="domain" description="Ketosynthase family 3 (KS3)" evidence="21">
    <location>
        <begin position="3"/>
        <end position="406"/>
    </location>
</feature>
<evidence type="ECO:0000256" key="2">
    <source>
        <dbReference type="ARBA" id="ARBA00005194"/>
    </source>
</evidence>
<comment type="catalytic activity">
    <reaction evidence="19">
        <text>a fatty acyl-[ACP] + malonyl-[ACP] + H(+) = a 3-oxoacyl-[ACP] + holo-[ACP] + CO2</text>
        <dbReference type="Rhea" id="RHEA:22836"/>
        <dbReference type="Rhea" id="RHEA-COMP:9623"/>
        <dbReference type="Rhea" id="RHEA-COMP:9685"/>
        <dbReference type="Rhea" id="RHEA-COMP:9916"/>
        <dbReference type="Rhea" id="RHEA-COMP:14125"/>
        <dbReference type="ChEBI" id="CHEBI:15378"/>
        <dbReference type="ChEBI" id="CHEBI:16526"/>
        <dbReference type="ChEBI" id="CHEBI:64479"/>
        <dbReference type="ChEBI" id="CHEBI:78449"/>
        <dbReference type="ChEBI" id="CHEBI:78776"/>
        <dbReference type="ChEBI" id="CHEBI:138651"/>
    </reaction>
</comment>
<comment type="function">
    <text evidence="19">Involved in the type II fatty acid elongation cycle. Catalyzes the elongation of a wide range of acyl-ACP by the addition of two carbons from malonyl-ACP to an acyl acceptor. Can efficiently catalyze the conversion of palmitoleoyl-ACP (cis-hexadec-9-enoyl-ACP) to cis-vaccenoyl-ACP (cis-octadec-11-enoyl-ACP), an essential step in the thermal regulation of fatty acid composition.</text>
</comment>
<keyword evidence="6" id="KW-0536">Nodulation</keyword>
<reference evidence="22 23" key="1">
    <citation type="submission" date="2023-09" db="EMBL/GenBank/DDBJ databases">
        <authorList>
            <person name="Rey-Velasco X."/>
        </authorList>
    </citation>
    <scope>NUCLEOTIDE SEQUENCE [LARGE SCALE GENOMIC DNA]</scope>
    <source>
        <strain evidence="22 23">W345</strain>
    </source>
</reference>
<dbReference type="PROSITE" id="PS52004">
    <property type="entry name" value="KS3_2"/>
    <property type="match status" value="1"/>
</dbReference>
<dbReference type="EMBL" id="JAVRIC010000009">
    <property type="protein sequence ID" value="MDT0497385.1"/>
    <property type="molecule type" value="Genomic_DNA"/>
</dbReference>
<dbReference type="GO" id="GO:0004315">
    <property type="term" value="F:3-oxoacyl-[acyl-carrier-protein] synthase activity"/>
    <property type="evidence" value="ECO:0007669"/>
    <property type="project" value="UniProtKB-EC"/>
</dbReference>
<dbReference type="Pfam" id="PF00109">
    <property type="entry name" value="ketoacyl-synt"/>
    <property type="match status" value="1"/>
</dbReference>
<evidence type="ECO:0000313" key="22">
    <source>
        <dbReference type="EMBL" id="MDT0497385.1"/>
    </source>
</evidence>
<keyword evidence="17 19" id="KW-0012">Acyltransferase</keyword>
<keyword evidence="13" id="KW-1133">Transmembrane helix</keyword>
<evidence type="ECO:0000256" key="16">
    <source>
        <dbReference type="ARBA" id="ARBA00023160"/>
    </source>
</evidence>
<organism evidence="22 23">
    <name type="scientific">Banduia mediterranea</name>
    <dbReference type="NCBI Taxonomy" id="3075609"/>
    <lineage>
        <taxon>Bacteria</taxon>
        <taxon>Pseudomonadati</taxon>
        <taxon>Pseudomonadota</taxon>
        <taxon>Gammaproteobacteria</taxon>
        <taxon>Nevskiales</taxon>
        <taxon>Algiphilaceae</taxon>
        <taxon>Banduia</taxon>
    </lineage>
</organism>
<dbReference type="InterPro" id="IPR017568">
    <property type="entry name" value="3-oxoacyl-ACP_synth-2"/>
</dbReference>
<dbReference type="InterPro" id="IPR016039">
    <property type="entry name" value="Thiolase-like"/>
</dbReference>
<evidence type="ECO:0000259" key="21">
    <source>
        <dbReference type="PROSITE" id="PS52004"/>
    </source>
</evidence>
<evidence type="ECO:0000256" key="19">
    <source>
        <dbReference type="PIRNR" id="PIRNR000447"/>
    </source>
</evidence>
<evidence type="ECO:0000256" key="8">
    <source>
        <dbReference type="ARBA" id="ARBA00022516"/>
    </source>
</evidence>
<keyword evidence="9" id="KW-0997">Cell inner membrane</keyword>
<evidence type="ECO:0000256" key="5">
    <source>
        <dbReference type="ARBA" id="ARBA00014657"/>
    </source>
</evidence>
<evidence type="ECO:0000256" key="6">
    <source>
        <dbReference type="ARBA" id="ARBA00022458"/>
    </source>
</evidence>
<evidence type="ECO:0000256" key="3">
    <source>
        <dbReference type="ARBA" id="ARBA00008467"/>
    </source>
</evidence>
<dbReference type="SMART" id="SM00825">
    <property type="entry name" value="PKS_KS"/>
    <property type="match status" value="1"/>
</dbReference>
<dbReference type="EC" id="2.3.1.179" evidence="4 19"/>
<dbReference type="Pfam" id="PF02801">
    <property type="entry name" value="Ketoacyl-synt_C"/>
    <property type="match status" value="1"/>
</dbReference>
<dbReference type="Gene3D" id="3.40.47.10">
    <property type="match status" value="1"/>
</dbReference>
<dbReference type="InterPro" id="IPR014031">
    <property type="entry name" value="Ketoacyl_synth_C"/>
</dbReference>
<evidence type="ECO:0000256" key="12">
    <source>
        <dbReference type="ARBA" id="ARBA00022832"/>
    </source>
</evidence>
<keyword evidence="16 19" id="KW-0275">Fatty acid biosynthesis</keyword>
<keyword evidence="23" id="KW-1185">Reference proteome</keyword>
<dbReference type="InterPro" id="IPR014030">
    <property type="entry name" value="Ketoacyl_synth_N"/>
</dbReference>
<gene>
    <name evidence="22" type="primary">fabF</name>
    <name evidence="22" type="ORF">RM530_08405</name>
</gene>
<comment type="catalytic activity">
    <reaction evidence="19">
        <text>(9Z)-hexadecenoyl-[ACP] + malonyl-[ACP] + H(+) = 3-oxo-(11Z)-octadecenoyl-[ACP] + holo-[ACP] + CO2</text>
        <dbReference type="Rhea" id="RHEA:55040"/>
        <dbReference type="Rhea" id="RHEA-COMP:9623"/>
        <dbReference type="Rhea" id="RHEA-COMP:9685"/>
        <dbReference type="Rhea" id="RHEA-COMP:10800"/>
        <dbReference type="Rhea" id="RHEA-COMP:14074"/>
        <dbReference type="ChEBI" id="CHEBI:15378"/>
        <dbReference type="ChEBI" id="CHEBI:16526"/>
        <dbReference type="ChEBI" id="CHEBI:64479"/>
        <dbReference type="ChEBI" id="CHEBI:78449"/>
        <dbReference type="ChEBI" id="CHEBI:83989"/>
        <dbReference type="ChEBI" id="CHEBI:138538"/>
        <dbReference type="EC" id="2.3.1.179"/>
    </reaction>
</comment>
<keyword evidence="10 19" id="KW-0808">Transferase</keyword>
<dbReference type="CDD" id="cd00834">
    <property type="entry name" value="KAS_I_II"/>
    <property type="match status" value="1"/>
</dbReference>
<evidence type="ECO:0000256" key="1">
    <source>
        <dbReference type="ARBA" id="ARBA00004533"/>
    </source>
</evidence>
<dbReference type="InterPro" id="IPR018201">
    <property type="entry name" value="Ketoacyl_synth_AS"/>
</dbReference>
<dbReference type="PROSITE" id="PS00606">
    <property type="entry name" value="KS3_1"/>
    <property type="match status" value="1"/>
</dbReference>
<evidence type="ECO:0000256" key="18">
    <source>
        <dbReference type="ARBA" id="ARBA00037576"/>
    </source>
</evidence>
<dbReference type="NCBIfam" id="TIGR03150">
    <property type="entry name" value="fabF"/>
    <property type="match status" value="1"/>
</dbReference>
<keyword evidence="15" id="KW-0472">Membrane</keyword>
<dbReference type="PANTHER" id="PTHR11712:SF352">
    <property type="entry name" value="3-OXOACYL-[ACYL-CARRIER-PROTEIN] SYNTHASE"/>
    <property type="match status" value="1"/>
</dbReference>
<keyword evidence="14" id="KW-0443">Lipid metabolism</keyword>
<name>A0ABU2WHN4_9GAMM</name>
<comment type="subcellular location">
    <subcellularLocation>
        <location evidence="1">Cell inner membrane</location>
    </subcellularLocation>
</comment>
<dbReference type="InterPro" id="IPR000794">
    <property type="entry name" value="Beta-ketoacyl_synthase"/>
</dbReference>
<dbReference type="SUPFAM" id="SSF53901">
    <property type="entry name" value="Thiolase-like"/>
    <property type="match status" value="2"/>
</dbReference>
<keyword evidence="8 19" id="KW-0444">Lipid biosynthesis</keyword>
<comment type="similarity">
    <text evidence="3 19 20">Belongs to the thiolase-like superfamily. Beta-ketoacyl-ACP synthases family.</text>
</comment>
<evidence type="ECO:0000256" key="20">
    <source>
        <dbReference type="RuleBase" id="RU003694"/>
    </source>
</evidence>
<evidence type="ECO:0000256" key="13">
    <source>
        <dbReference type="ARBA" id="ARBA00022989"/>
    </source>
</evidence>
<protein>
    <recommendedName>
        <fullName evidence="5 19">3-oxoacyl-[acyl-carrier-protein] synthase 2</fullName>
        <ecNumber evidence="4 19">2.3.1.179</ecNumber>
    </recommendedName>
</protein>
<evidence type="ECO:0000256" key="10">
    <source>
        <dbReference type="ARBA" id="ARBA00022679"/>
    </source>
</evidence>
<evidence type="ECO:0000256" key="7">
    <source>
        <dbReference type="ARBA" id="ARBA00022475"/>
    </source>
</evidence>
<evidence type="ECO:0000256" key="14">
    <source>
        <dbReference type="ARBA" id="ARBA00023098"/>
    </source>
</evidence>
<dbReference type="InterPro" id="IPR020841">
    <property type="entry name" value="PKS_Beta-ketoAc_synthase_dom"/>
</dbReference>
<evidence type="ECO:0000256" key="11">
    <source>
        <dbReference type="ARBA" id="ARBA00022692"/>
    </source>
</evidence>
<dbReference type="NCBIfam" id="NF005589">
    <property type="entry name" value="PRK07314.1"/>
    <property type="match status" value="1"/>
</dbReference>
<sequence length="423" mass="44917">MQRHRVVVTGLGAVTSVGVGRQAFWNGIAAGRTGVTSIDAFDAAPFRTRIGGEIKDFKVADIDYPDAYRLDRVCQLALFAADEAMADSGLSDVDEDKTGVVIGTGIGGINTIDTQQKALHSKGPRFVSPLTVPLSMFNAAAGHICIRHKLRGPTFTVSTACSSGSNAIGEAFRLIQHGYATSMVTGGTEAPLSYGIFSGWNALRVMSTRNGNPGEAVRPFARDRDGLVLSEGAGVVVLEEYEHARKRGATIYCELVGYGFNNDGFHATRPSAEGQTKAIKRALEDAELNVDDIDYINAHGTATSANDSTETHAVKAAFGDHAYKVPMSSIKSMLGHTMGAAGAIEFVAACMTLRDGVVPPTINYHERDPNCDLDYVPNEARDVKVKTLLSNTFGFGGCNTILAMRSMLCKGSAAPPNPRQPGP</sequence>
<accession>A0ABU2WHN4</accession>
<dbReference type="RefSeq" id="WP_311364779.1">
    <property type="nucleotide sequence ID" value="NZ_JAVRIC010000009.1"/>
</dbReference>
<keyword evidence="7" id="KW-1003">Cell membrane</keyword>
<dbReference type="PANTHER" id="PTHR11712">
    <property type="entry name" value="POLYKETIDE SYNTHASE-RELATED"/>
    <property type="match status" value="1"/>
</dbReference>
<evidence type="ECO:0000256" key="15">
    <source>
        <dbReference type="ARBA" id="ARBA00023136"/>
    </source>
</evidence>
<evidence type="ECO:0000256" key="17">
    <source>
        <dbReference type="ARBA" id="ARBA00023315"/>
    </source>
</evidence>
<proteinExistence type="inferred from homology"/>
<comment type="caution">
    <text evidence="22">The sequence shown here is derived from an EMBL/GenBank/DDBJ whole genome shotgun (WGS) entry which is preliminary data.</text>
</comment>
<evidence type="ECO:0000256" key="9">
    <source>
        <dbReference type="ARBA" id="ARBA00022519"/>
    </source>
</evidence>
<comment type="function">
    <text evidence="18">Proposed to synthesize NOD factor fatty acyl chain. Involved in the synthesis of a highly unsaturated fatty acid moiety, which forms part of a lipo-oligosaccharide that is responsible for host specificity.</text>
</comment>
<evidence type="ECO:0000256" key="4">
    <source>
        <dbReference type="ARBA" id="ARBA00012356"/>
    </source>
</evidence>
<evidence type="ECO:0000313" key="23">
    <source>
        <dbReference type="Proteomes" id="UP001254608"/>
    </source>
</evidence>